<proteinExistence type="predicted"/>
<accession>A0AAD7AIN0</accession>
<dbReference type="InterPro" id="IPR032675">
    <property type="entry name" value="LRR_dom_sf"/>
</dbReference>
<sequence>MPDGDVLRKCPQSKTRQLSSSLTTNLGSVPARFLFDSHPYDMRIPIDIIYAITDQLYLPGDSQPINPENEKALQACALACQSFVRPSQKRLFSRISVSDYNVERMSAVLSSSPHLGGYIRILRLSFSLGSELLESFAQILGSVTALDTLILESAFVDRSLPFDIAAQSVFTLPTLRCVELRHYQFRDPFELESLLRPSASLRKLKLVAIDFGRDKDVGEAPTSSHNSSADFNINSVSSGHRLILESLNLVNMKPPDVKSMFQCFTKVDIKHLTSLVFNRGPITGLLRANAGSIQDITVGAGFVIESSSEDRWYEINPETLGRENYLSTLNFEVMRLRSVLIALPLFGELENLTALKTIRIVLWHSLDRDGDQEPQEWAELDARLTQTRPVKINLYAYFDGPAFRRMEPTDVEVIQKWLPSLSSSGRLHVFKY</sequence>
<protein>
    <submittedName>
        <fullName evidence="1">Uncharacterized protein</fullName>
    </submittedName>
</protein>
<dbReference type="EMBL" id="JARIHO010000006">
    <property type="protein sequence ID" value="KAJ7359755.1"/>
    <property type="molecule type" value="Genomic_DNA"/>
</dbReference>
<gene>
    <name evidence="1" type="ORF">DFH08DRAFT_846938</name>
</gene>
<reference evidence="1" key="1">
    <citation type="submission" date="2023-03" db="EMBL/GenBank/DDBJ databases">
        <title>Massive genome expansion in bonnet fungi (Mycena s.s.) driven by repeated elements and novel gene families across ecological guilds.</title>
        <authorList>
            <consortium name="Lawrence Berkeley National Laboratory"/>
            <person name="Harder C.B."/>
            <person name="Miyauchi S."/>
            <person name="Viragh M."/>
            <person name="Kuo A."/>
            <person name="Thoen E."/>
            <person name="Andreopoulos B."/>
            <person name="Lu D."/>
            <person name="Skrede I."/>
            <person name="Drula E."/>
            <person name="Henrissat B."/>
            <person name="Morin E."/>
            <person name="Kohler A."/>
            <person name="Barry K."/>
            <person name="LaButti K."/>
            <person name="Morin E."/>
            <person name="Salamov A."/>
            <person name="Lipzen A."/>
            <person name="Mereny Z."/>
            <person name="Hegedus B."/>
            <person name="Baldrian P."/>
            <person name="Stursova M."/>
            <person name="Weitz H."/>
            <person name="Taylor A."/>
            <person name="Grigoriev I.V."/>
            <person name="Nagy L.G."/>
            <person name="Martin F."/>
            <person name="Kauserud H."/>
        </authorList>
    </citation>
    <scope>NUCLEOTIDE SEQUENCE</scope>
    <source>
        <strain evidence="1">CBHHK002</strain>
    </source>
</reference>
<keyword evidence="2" id="KW-1185">Reference proteome</keyword>
<comment type="caution">
    <text evidence="1">The sequence shown here is derived from an EMBL/GenBank/DDBJ whole genome shotgun (WGS) entry which is preliminary data.</text>
</comment>
<evidence type="ECO:0000313" key="2">
    <source>
        <dbReference type="Proteomes" id="UP001218218"/>
    </source>
</evidence>
<dbReference type="SUPFAM" id="SSF52047">
    <property type="entry name" value="RNI-like"/>
    <property type="match status" value="1"/>
</dbReference>
<evidence type="ECO:0000313" key="1">
    <source>
        <dbReference type="EMBL" id="KAJ7359755.1"/>
    </source>
</evidence>
<name>A0AAD7AIN0_9AGAR</name>
<dbReference type="Proteomes" id="UP001218218">
    <property type="component" value="Unassembled WGS sequence"/>
</dbReference>
<dbReference type="AlphaFoldDB" id="A0AAD7AIN0"/>
<dbReference type="Gene3D" id="3.80.10.10">
    <property type="entry name" value="Ribonuclease Inhibitor"/>
    <property type="match status" value="1"/>
</dbReference>
<organism evidence="1 2">
    <name type="scientific">Mycena albidolilacea</name>
    <dbReference type="NCBI Taxonomy" id="1033008"/>
    <lineage>
        <taxon>Eukaryota</taxon>
        <taxon>Fungi</taxon>
        <taxon>Dikarya</taxon>
        <taxon>Basidiomycota</taxon>
        <taxon>Agaricomycotina</taxon>
        <taxon>Agaricomycetes</taxon>
        <taxon>Agaricomycetidae</taxon>
        <taxon>Agaricales</taxon>
        <taxon>Marasmiineae</taxon>
        <taxon>Mycenaceae</taxon>
        <taxon>Mycena</taxon>
    </lineage>
</organism>